<organism evidence="1 2">
    <name type="scientific">Pseudomonas aeruginosa</name>
    <dbReference type="NCBI Taxonomy" id="287"/>
    <lineage>
        <taxon>Bacteria</taxon>
        <taxon>Pseudomonadati</taxon>
        <taxon>Pseudomonadota</taxon>
        <taxon>Gammaproteobacteria</taxon>
        <taxon>Pseudomonadales</taxon>
        <taxon>Pseudomonadaceae</taxon>
        <taxon>Pseudomonas</taxon>
    </lineage>
</organism>
<sequence length="249" mass="28899">MKHPEIKSLYKYRAFNEFSLQMLITETAWFAKPSSFNDPFDCGILIDEERMEESIQTAITEAYARNGVREEEIPRHELEIKQEDKEAFYSYRNSVNITIQNTGIFSLSEVNNDVLMWAHYADSHKGFCIEYSRSPDNILGKTAEPVLYQEELPSLSASAVTSRNGSGINSLWLTKSSHWRYEREWRILSHKGGNSHEFPCRIASIILGLNMNRENRYTIRRIMKNRGVIFKEALREKSKFGLIISEAQT</sequence>
<accession>A0A6B1YIS1</accession>
<dbReference type="InterPro" id="IPR021352">
    <property type="entry name" value="DUF2971"/>
</dbReference>
<gene>
    <name evidence="1" type="ORF">GUL26_36025</name>
</gene>
<name>A0A6B1YIS1_PSEAI</name>
<dbReference type="EMBL" id="WXZT01000057">
    <property type="protein sequence ID" value="MZZ17668.1"/>
    <property type="molecule type" value="Genomic_DNA"/>
</dbReference>
<dbReference type="AlphaFoldDB" id="A0A6B1YIS1"/>
<reference evidence="1" key="1">
    <citation type="submission" date="2020-01" db="EMBL/GenBank/DDBJ databases">
        <title>Bacteria Cultured from War Wounds Associated with the Conflict in Eastern Ukraine.</title>
        <authorList>
            <person name="Snesrud E."/>
            <person name="Galac M.R."/>
            <person name="Mc Gann P."/>
            <person name="Valentine K."/>
            <person name="Viacheslav K."/>
        </authorList>
    </citation>
    <scope>NUCLEOTIDE SEQUENCE</scope>
    <source>
        <strain evidence="1">VNMU148</strain>
    </source>
</reference>
<evidence type="ECO:0000313" key="1">
    <source>
        <dbReference type="EMBL" id="MZZ17668.1"/>
    </source>
</evidence>
<dbReference type="RefSeq" id="WP_023124085.1">
    <property type="nucleotide sequence ID" value="NZ_CAADNI010000337.1"/>
</dbReference>
<dbReference type="Proteomes" id="UP000644192">
    <property type="component" value="Unassembled WGS sequence"/>
</dbReference>
<evidence type="ECO:0000313" key="2">
    <source>
        <dbReference type="Proteomes" id="UP000644192"/>
    </source>
</evidence>
<protein>
    <submittedName>
        <fullName evidence="1">DUF2971 domain-containing protein</fullName>
    </submittedName>
</protein>
<comment type="caution">
    <text evidence="1">The sequence shown here is derived from an EMBL/GenBank/DDBJ whole genome shotgun (WGS) entry which is preliminary data.</text>
</comment>
<dbReference type="Pfam" id="PF11185">
    <property type="entry name" value="DUF2971"/>
    <property type="match status" value="1"/>
</dbReference>
<proteinExistence type="predicted"/>